<feature type="region of interest" description="Disordered" evidence="2">
    <location>
        <begin position="1175"/>
        <end position="1231"/>
    </location>
</feature>
<comment type="caution">
    <text evidence="3">The sequence shown here is derived from an EMBL/GenBank/DDBJ whole genome shotgun (WGS) entry which is preliminary data.</text>
</comment>
<organism evidence="3 4">
    <name type="scientific">Blepharisma stoltei</name>
    <dbReference type="NCBI Taxonomy" id="1481888"/>
    <lineage>
        <taxon>Eukaryota</taxon>
        <taxon>Sar</taxon>
        <taxon>Alveolata</taxon>
        <taxon>Ciliophora</taxon>
        <taxon>Postciliodesmatophora</taxon>
        <taxon>Heterotrichea</taxon>
        <taxon>Heterotrichida</taxon>
        <taxon>Blepharismidae</taxon>
        <taxon>Blepharisma</taxon>
    </lineage>
</organism>
<evidence type="ECO:0000313" key="4">
    <source>
        <dbReference type="Proteomes" id="UP001162131"/>
    </source>
</evidence>
<feature type="coiled-coil region" evidence="1">
    <location>
        <begin position="726"/>
        <end position="761"/>
    </location>
</feature>
<sequence length="1590" mass="185692">MEIPEHLYNWLLNIGLFSQTTYPNMPNTIPESLVLNLESGQSFKVILKRLNQIKNNLDRLKTPMPEINTIKQVNSPSGKLYNWNVLIPALELFSIHVDPDTKSLIIAGDRDMLIEVLNQIYNVEVGLKENNENRNYNKPQPSSSEEGLAIDQLNTTKPLFEADTCLEYLIVSLCKDFELKPKQGAGLLAQGYKYLAHIIAKGLKGSFEPVMLWYQDIYSNTQRLAELVSNELDSGAMNFVMSALKPGLISKDIEIIEWTLRVFSKLALEFSEIGLLEAAWKWFTGDQSALEMCIHSLKRVGSELYSGVIELFLQIGQGNFIELFTLHIRNIMTNTTEYINLMSDFLPFLSESESIFQEIISSGVIAYWRELGIREADSNGIDNYNQRVPAINFLVSIITQLYSKISENELLINSIISFLNRVSRDQSFCLKCIAIAQLFNLLEFFANQESQFAPIVYRALTFLLLENYSSSMMREFMTENFRIIFKNNQAIPISILLDPLIKKLQVYEEDYFSFDFDFLITIAQHPRLLIQHAIQLIDILGKVYVNSLIFCKASGVPFTYLAARFIEQTVMQEYLYMFVRYSLNLVLSAEQNKSNPELKQLRNSIMDLISWIIQQWQDGLNDKIRQLLLQTNFAYYQLYSTNCKSIIFVLSLLGDTDNLLRDFQTENPGLFAPEPQEDPEEIKEEAHREEEDQVENNYQIVVYDEKTREKEKQRKVHTWNTAIEEIEKAKKKRLSIDRRLKEEEEKKLKRLKFKKKKIKKQLEVRKIEQGRARENNEVALYDEGTVIKYTTVPEDIVIREFSEAEIDEENAVRLLLKKYSRLLKVLFQNYSGTGYVRKRQTNSDFDWLAERKSRITESEYIKILKDHGVIPKLMTKVELRFLFKAYNLKILKLSEVDFVDYEGFKGLFCQIAYFCFSRGSKDYSHLPAVVSAKSLLDHMREDLVQKNISTELYDEPDPGRGDKDIIKALNAKLKEDPDTPMPDGYQRVEDLNMELFYNVPEIVEINDNTKMAIELLDEIFSNIGFHILEPQVKFSPSYYAKGIGKPPEIINRPPNIVKLLKKEIKTSQPPKVVKLSPVLKFELAHCPQDEKNIYEECAATLEHLLHTVYLKSSKIITKELKVEEKYEAKKEREKQENEQKKLELEQKRRLRYQIIQENIQKAKEERQEKLREDLERRKMEKENQEKRKRKQKEKEMKEKEQRENLIKQWAEQKQQADGEKEKEEKEKMKQKKEKLKKIAEEKKKEHAERLEKLISVKMTENKAKREKESKKDEIRKEELAVSKKMGSKIIAEARKDHEKTAQAKQEITQVMESEEFKSFIANYMGHIELAYSTYCKQSQIKIEAEESLWNMNFSIYNKFCSNFAIHPELVKTYDHQLIFKTITKHKNGSEKVIDKEDFIKALIMIASSARKSLNDNESEFFTIDTVKKLFEYIGMNFNIKIWKQKIYESLYGIKKRPHRLAFNNSSHNSDEEEGAKALLSSISQKSLTWRTKASNPSLFKSESQVMKLLPKIEENTKKHSESPKRLRKNENLKDFKMSQEESPNILRKKSQDNSKGSKIGDKVIQEIAKLEEEVVQKNNEEIDMGEDLFG</sequence>
<name>A0AAU9IZ45_9CILI</name>
<keyword evidence="1" id="KW-0175">Coiled coil</keyword>
<proteinExistence type="predicted"/>
<keyword evidence="4" id="KW-1185">Reference proteome</keyword>
<protein>
    <submittedName>
        <fullName evidence="3">Uncharacterized protein</fullName>
    </submittedName>
</protein>
<reference evidence="3" key="1">
    <citation type="submission" date="2021-09" db="EMBL/GenBank/DDBJ databases">
        <authorList>
            <consortium name="AG Swart"/>
            <person name="Singh M."/>
            <person name="Singh A."/>
            <person name="Seah K."/>
            <person name="Emmerich C."/>
        </authorList>
    </citation>
    <scope>NUCLEOTIDE SEQUENCE</scope>
    <source>
        <strain evidence="3">ATCC30299</strain>
    </source>
</reference>
<feature type="compositionally biased region" description="Basic and acidic residues" evidence="2">
    <location>
        <begin position="1175"/>
        <end position="1185"/>
    </location>
</feature>
<feature type="region of interest" description="Disordered" evidence="2">
    <location>
        <begin position="1513"/>
        <end position="1560"/>
    </location>
</feature>
<dbReference type="Proteomes" id="UP001162131">
    <property type="component" value="Unassembled WGS sequence"/>
</dbReference>
<evidence type="ECO:0000256" key="2">
    <source>
        <dbReference type="SAM" id="MobiDB-lite"/>
    </source>
</evidence>
<feature type="compositionally biased region" description="Basic and acidic residues" evidence="2">
    <location>
        <begin position="1513"/>
        <end position="1539"/>
    </location>
</feature>
<gene>
    <name evidence="3" type="ORF">BSTOLATCC_MIC17588</name>
</gene>
<evidence type="ECO:0000256" key="1">
    <source>
        <dbReference type="SAM" id="Coils"/>
    </source>
</evidence>
<feature type="compositionally biased region" description="Basic and acidic residues" evidence="2">
    <location>
        <begin position="1192"/>
        <end position="1205"/>
    </location>
</feature>
<evidence type="ECO:0000313" key="3">
    <source>
        <dbReference type="EMBL" id="CAG9316961.1"/>
    </source>
</evidence>
<feature type="compositionally biased region" description="Basic and acidic residues" evidence="2">
    <location>
        <begin position="1214"/>
        <end position="1227"/>
    </location>
</feature>
<accession>A0AAU9IZ45</accession>
<dbReference type="EMBL" id="CAJZBQ010000017">
    <property type="protein sequence ID" value="CAG9316961.1"/>
    <property type="molecule type" value="Genomic_DNA"/>
</dbReference>